<dbReference type="InterPro" id="IPR036770">
    <property type="entry name" value="Ankyrin_rpt-contain_sf"/>
</dbReference>
<dbReference type="Proteomes" id="UP001516023">
    <property type="component" value="Unassembled WGS sequence"/>
</dbReference>
<feature type="region of interest" description="Disordered" evidence="1">
    <location>
        <begin position="225"/>
        <end position="279"/>
    </location>
</feature>
<sequence>MADESRAPFSIEGYSIGDEGKPYHFNASTSREEAAKEASTLRVGDAAFIKRSDLKWTYAVVTERTVSDDAVTLRFEVDVAKNRKSFPESQWGKYIRVITLKDEPQIVTPTAAPVVSVADDKSDHSVEKSVKSAHASVKSAQASVKAAKASAKSAISSDSSVKSGRSSVKGTVKGAIKSAIASVSSKADKSEKVESGEEKKEESVKDEVSKVVEISAQPVEENAVVAKEEKVDETKEQPVQKPVTNTPAIETKPSGGWFSSLFGSNKPAEEPKSKADPVAAVSDVAPVETAKTVEVPAPTDASPVAPVKAPINVATTPGTSIEASFEPNPAQEDEKSAKENYPEASDQLTLPKPFLPSPSIKGGLTAKRNPANILNFKFGNKGKAGTPKSFDVTPRSPTGLSIGTTGMPTSPAFSFKSPMVSFPDVPSSPKGKEWFDPEATECDYDKSPTDLFQALEAREFEYAFEMYEQTNEQFTKDCKTWVIAKGLQKGQQLRFRALPLHAAIVFDAPDELIIKILRAYPKATRGRDVKGRLPIHLAYEHQASDQVIALIIDAFPKGFFAKDKKEMTPLDHINGNTSRAYLARYIPQIIAAKIEEEREKWNIEANMLLEHQKTTLKNDEEFMAEVIQHVQEEVEAHNMSKIELLEANYQKEIELLKKKHDSETQALLEGFEVKLNFERKLNKLKAKQ</sequence>
<proteinExistence type="predicted"/>
<accession>A0ABD3QX56</accession>
<keyword evidence="3" id="KW-1185">Reference proteome</keyword>
<organism evidence="2 3">
    <name type="scientific">Cyclotella cryptica</name>
    <dbReference type="NCBI Taxonomy" id="29204"/>
    <lineage>
        <taxon>Eukaryota</taxon>
        <taxon>Sar</taxon>
        <taxon>Stramenopiles</taxon>
        <taxon>Ochrophyta</taxon>
        <taxon>Bacillariophyta</taxon>
        <taxon>Coscinodiscophyceae</taxon>
        <taxon>Thalassiosirophycidae</taxon>
        <taxon>Stephanodiscales</taxon>
        <taxon>Stephanodiscaceae</taxon>
        <taxon>Cyclotella</taxon>
    </lineage>
</organism>
<evidence type="ECO:0000313" key="2">
    <source>
        <dbReference type="EMBL" id="KAL3805053.1"/>
    </source>
</evidence>
<dbReference type="AlphaFoldDB" id="A0ABD3QX56"/>
<dbReference type="EMBL" id="JABMIG020000004">
    <property type="protein sequence ID" value="KAL3805053.1"/>
    <property type="molecule type" value="Genomic_DNA"/>
</dbReference>
<name>A0ABD3QX56_9STRA</name>
<comment type="caution">
    <text evidence="2">The sequence shown here is derived from an EMBL/GenBank/DDBJ whole genome shotgun (WGS) entry which is preliminary data.</text>
</comment>
<dbReference type="Gene3D" id="1.25.40.20">
    <property type="entry name" value="Ankyrin repeat-containing domain"/>
    <property type="match status" value="1"/>
</dbReference>
<gene>
    <name evidence="2" type="ORF">HJC23_003281</name>
</gene>
<evidence type="ECO:0000256" key="1">
    <source>
        <dbReference type="SAM" id="MobiDB-lite"/>
    </source>
</evidence>
<evidence type="ECO:0000313" key="3">
    <source>
        <dbReference type="Proteomes" id="UP001516023"/>
    </source>
</evidence>
<protein>
    <submittedName>
        <fullName evidence="2">Uncharacterized protein</fullName>
    </submittedName>
</protein>
<feature type="compositionally biased region" description="Basic and acidic residues" evidence="1">
    <location>
        <begin position="186"/>
        <end position="207"/>
    </location>
</feature>
<feature type="region of interest" description="Disordered" evidence="1">
    <location>
        <begin position="181"/>
        <end position="207"/>
    </location>
</feature>
<reference evidence="2 3" key="1">
    <citation type="journal article" date="2020" name="G3 (Bethesda)">
        <title>Improved Reference Genome for Cyclotella cryptica CCMP332, a Model for Cell Wall Morphogenesis, Salinity Adaptation, and Lipid Production in Diatoms (Bacillariophyta).</title>
        <authorList>
            <person name="Roberts W.R."/>
            <person name="Downey K.M."/>
            <person name="Ruck E.C."/>
            <person name="Traller J.C."/>
            <person name="Alverson A.J."/>
        </authorList>
    </citation>
    <scope>NUCLEOTIDE SEQUENCE [LARGE SCALE GENOMIC DNA]</scope>
    <source>
        <strain evidence="2 3">CCMP332</strain>
    </source>
</reference>
<feature type="compositionally biased region" description="Basic and acidic residues" evidence="1">
    <location>
        <begin position="332"/>
        <end position="341"/>
    </location>
</feature>
<feature type="compositionally biased region" description="Basic and acidic residues" evidence="1">
    <location>
        <begin position="226"/>
        <end position="238"/>
    </location>
</feature>
<feature type="region of interest" description="Disordered" evidence="1">
    <location>
        <begin position="315"/>
        <end position="355"/>
    </location>
</feature>